<dbReference type="AlphaFoldDB" id="A0A2C9DYM2"/>
<dbReference type="InterPro" id="IPR011356">
    <property type="entry name" value="Leucine_aapep/pepB"/>
</dbReference>
<dbReference type="PANTHER" id="PTHR11963">
    <property type="entry name" value="LEUCINE AMINOPEPTIDASE-RELATED"/>
    <property type="match status" value="1"/>
</dbReference>
<evidence type="ECO:0000256" key="6">
    <source>
        <dbReference type="ARBA" id="ARBA00049972"/>
    </source>
</evidence>
<reference evidence="10 11" key="1">
    <citation type="submission" date="2008-02" db="EMBL/GenBank/DDBJ databases">
        <title>Genome sequence of Ureaplasma parvum serovar 3.</title>
        <authorList>
            <person name="Methe B.A."/>
            <person name="Glass J."/>
            <person name="Waites K."/>
            <person name="Shrivastava S."/>
        </authorList>
    </citation>
    <scope>NUCLEOTIDE SEQUENCE [LARGE SCALE GENOMIC DNA]</scope>
    <source>
        <strain evidence="11">ATCC 27815 / 27 / NCTC 11736</strain>
    </source>
</reference>
<dbReference type="GO" id="GO:0006508">
    <property type="term" value="P:proteolysis"/>
    <property type="evidence" value="ECO:0007669"/>
    <property type="project" value="UniProtKB-KW"/>
</dbReference>
<evidence type="ECO:0000313" key="11">
    <source>
        <dbReference type="Proteomes" id="UP000002162"/>
    </source>
</evidence>
<protein>
    <recommendedName>
        <fullName evidence="7">Probable cytosol aminopeptidase</fullName>
    </recommendedName>
    <alternativeName>
        <fullName evidence="8">Leucine aminopeptidase</fullName>
    </alternativeName>
    <alternativeName>
        <fullName evidence="5">Leucyl aminopeptidase</fullName>
    </alternativeName>
</protein>
<gene>
    <name evidence="10" type="ordered locus">UPA3_0537</name>
</gene>
<dbReference type="EMBL" id="CP000942">
    <property type="protein sequence ID" value="ACA33024.1"/>
    <property type="molecule type" value="Genomic_DNA"/>
</dbReference>
<feature type="domain" description="Cytosol aminopeptidase" evidence="9">
    <location>
        <begin position="307"/>
        <end position="314"/>
    </location>
</feature>
<comment type="similarity">
    <text evidence="1">Belongs to the peptidase M17 family.</text>
</comment>
<dbReference type="NCBIfam" id="NF002080">
    <property type="entry name" value="PRK00913.3-2"/>
    <property type="match status" value="1"/>
</dbReference>
<comment type="function">
    <text evidence="6">Presumably involved in the processing and regular turnover of intracellular proteins. Catalyzes the removal of unsubstituted N-terminal amino acids from various peptides.</text>
</comment>
<evidence type="ECO:0000256" key="8">
    <source>
        <dbReference type="ARBA" id="ARBA00050061"/>
    </source>
</evidence>
<dbReference type="PROSITE" id="PS00631">
    <property type="entry name" value="CYTOSOL_AP"/>
    <property type="match status" value="1"/>
</dbReference>
<dbReference type="Proteomes" id="UP000002162">
    <property type="component" value="Chromosome"/>
</dbReference>
<keyword evidence="4" id="KW-0378">Hydrolase</keyword>
<evidence type="ECO:0000259" key="9">
    <source>
        <dbReference type="PROSITE" id="PS00631"/>
    </source>
</evidence>
<evidence type="ECO:0000256" key="7">
    <source>
        <dbReference type="ARBA" id="ARBA00050021"/>
    </source>
</evidence>
<dbReference type="RefSeq" id="WP_006688463.1">
    <property type="nucleotide sequence ID" value="NC_010503.1"/>
</dbReference>
<organism evidence="10 11">
    <name type="scientific">Ureaplasma parvum serovar 3 (strain ATCC 27815 / 27 / NCTC 11736)</name>
    <dbReference type="NCBI Taxonomy" id="505682"/>
    <lineage>
        <taxon>Bacteria</taxon>
        <taxon>Bacillati</taxon>
        <taxon>Mycoplasmatota</taxon>
        <taxon>Mycoplasmoidales</taxon>
        <taxon>Mycoplasmoidaceae</taxon>
        <taxon>Ureaplasma</taxon>
    </lineage>
</organism>
<evidence type="ECO:0000256" key="2">
    <source>
        <dbReference type="ARBA" id="ARBA00022438"/>
    </source>
</evidence>
<proteinExistence type="inferred from homology"/>
<name>A0A2C9DYM2_UREP2</name>
<dbReference type="PANTHER" id="PTHR11963:SF23">
    <property type="entry name" value="CYTOSOL AMINOPEPTIDASE"/>
    <property type="match status" value="1"/>
</dbReference>
<dbReference type="GO" id="GO:0005737">
    <property type="term" value="C:cytoplasm"/>
    <property type="evidence" value="ECO:0007669"/>
    <property type="project" value="InterPro"/>
</dbReference>
<dbReference type="GO" id="GO:0070006">
    <property type="term" value="F:metalloaminopeptidase activity"/>
    <property type="evidence" value="ECO:0007669"/>
    <property type="project" value="InterPro"/>
</dbReference>
<evidence type="ECO:0000256" key="5">
    <source>
        <dbReference type="ARBA" id="ARBA00033172"/>
    </source>
</evidence>
<evidence type="ECO:0000313" key="10">
    <source>
        <dbReference type="EMBL" id="ACA33024.1"/>
    </source>
</evidence>
<dbReference type="KEGG" id="upa:UPA3_0537"/>
<dbReference type="HOGENOM" id="CLU_013734_6_3_14"/>
<dbReference type="GeneID" id="29672448"/>
<dbReference type="Pfam" id="PF00883">
    <property type="entry name" value="Peptidase_M17"/>
    <property type="match status" value="1"/>
</dbReference>
<dbReference type="PRINTS" id="PR00481">
    <property type="entry name" value="LAMNOPPTDASE"/>
</dbReference>
<keyword evidence="3" id="KW-0645">Protease</keyword>
<dbReference type="SUPFAM" id="SSF53187">
    <property type="entry name" value="Zn-dependent exopeptidases"/>
    <property type="match status" value="1"/>
</dbReference>
<evidence type="ECO:0000256" key="3">
    <source>
        <dbReference type="ARBA" id="ARBA00022670"/>
    </source>
</evidence>
<evidence type="ECO:0000256" key="4">
    <source>
        <dbReference type="ARBA" id="ARBA00022801"/>
    </source>
</evidence>
<dbReference type="GO" id="GO:0030145">
    <property type="term" value="F:manganese ion binding"/>
    <property type="evidence" value="ECO:0007669"/>
    <property type="project" value="InterPro"/>
</dbReference>
<evidence type="ECO:0000256" key="1">
    <source>
        <dbReference type="ARBA" id="ARBA00009528"/>
    </source>
</evidence>
<sequence length="455" mass="50629">MTLNEKKEFVYELKAVEKNHNLKGFEENTTEHVVFGGLYQKQQYLILTPDFDSNELSRSLISFLEKSPKSVSVDLNSFLSLVPESRHASLLNVVISALEYVEVTPFSLKSKIETKNIHNLVVDQKYHDLINKLHVIAQSQTITRTLQDTPANLMTPGDFEERIKELFKDLPEVKVSVLYRKDLEAKGMNAHVGVGKAAVSDKAQPRLVVVEYNNNPETNEKYAFVGKGVCFDSGGYNVKTGSHMRWMKFDMSGSAIVSMTVRALALNKEKVNVVAVCPLVLNLLAPEGQKPDDIVKSYNGKTIELDNTDAEGRLILADALTYAVRDLKASKLFDVATLTGAMIYALGDTYSGVWATNNDIWNEVVVAADYAGELVWRLPFHNDFLKMLNSNVADIANSVSDPRGGSSRAACFLKEFTEGVPYAHFDIAITADVGHKGTGVMLRTFYRIAQNQKFN</sequence>
<keyword evidence="2 10" id="KW-0031">Aminopeptidase</keyword>
<accession>A0A2C9DYM2</accession>
<dbReference type="Gene3D" id="3.40.630.10">
    <property type="entry name" value="Zn peptidases"/>
    <property type="match status" value="1"/>
</dbReference>
<dbReference type="InterPro" id="IPR000819">
    <property type="entry name" value="Peptidase_M17_C"/>
</dbReference>
<dbReference type="CDD" id="cd00433">
    <property type="entry name" value="Peptidase_M17"/>
    <property type="match status" value="1"/>
</dbReference>